<proteinExistence type="predicted"/>
<dbReference type="Proteomes" id="UP001303046">
    <property type="component" value="Unassembled WGS sequence"/>
</dbReference>
<evidence type="ECO:0000313" key="1">
    <source>
        <dbReference type="EMBL" id="KAK6727439.1"/>
    </source>
</evidence>
<name>A0ABR1BR09_NECAM</name>
<accession>A0ABR1BR09</accession>
<gene>
    <name evidence="1" type="primary">Necator_chrI.g1373</name>
    <name evidence="1" type="ORF">RB195_005247</name>
</gene>
<dbReference type="EMBL" id="JAVFWL010000001">
    <property type="protein sequence ID" value="KAK6727439.1"/>
    <property type="molecule type" value="Genomic_DNA"/>
</dbReference>
<organism evidence="1 2">
    <name type="scientific">Necator americanus</name>
    <name type="common">Human hookworm</name>
    <dbReference type="NCBI Taxonomy" id="51031"/>
    <lineage>
        <taxon>Eukaryota</taxon>
        <taxon>Metazoa</taxon>
        <taxon>Ecdysozoa</taxon>
        <taxon>Nematoda</taxon>
        <taxon>Chromadorea</taxon>
        <taxon>Rhabditida</taxon>
        <taxon>Rhabditina</taxon>
        <taxon>Rhabditomorpha</taxon>
        <taxon>Strongyloidea</taxon>
        <taxon>Ancylostomatidae</taxon>
        <taxon>Bunostominae</taxon>
        <taxon>Necator</taxon>
    </lineage>
</organism>
<sequence length="69" mass="8049">MSNEVLMMSFDLDLTSSSRKHRTAILIDCHRLHQRIVDSVVLFHHVSAAFGARINFKSNSDLRWHKDTR</sequence>
<reference evidence="1 2" key="1">
    <citation type="submission" date="2023-08" db="EMBL/GenBank/DDBJ databases">
        <title>A Necator americanus chromosomal reference genome.</title>
        <authorList>
            <person name="Ilik V."/>
            <person name="Petrzelkova K.J."/>
            <person name="Pardy F."/>
            <person name="Fuh T."/>
            <person name="Niatou-Singa F.S."/>
            <person name="Gouil Q."/>
            <person name="Baker L."/>
            <person name="Ritchie M.E."/>
            <person name="Jex A.R."/>
            <person name="Gazzola D."/>
            <person name="Li H."/>
            <person name="Toshio Fujiwara R."/>
            <person name="Zhan B."/>
            <person name="Aroian R.V."/>
            <person name="Pafco B."/>
            <person name="Schwarz E.M."/>
        </authorList>
    </citation>
    <scope>NUCLEOTIDE SEQUENCE [LARGE SCALE GENOMIC DNA]</scope>
    <source>
        <strain evidence="1 2">Aroian</strain>
        <tissue evidence="1">Whole animal</tissue>
    </source>
</reference>
<comment type="caution">
    <text evidence="1">The sequence shown here is derived from an EMBL/GenBank/DDBJ whole genome shotgun (WGS) entry which is preliminary data.</text>
</comment>
<keyword evidence="2" id="KW-1185">Reference proteome</keyword>
<evidence type="ECO:0000313" key="2">
    <source>
        <dbReference type="Proteomes" id="UP001303046"/>
    </source>
</evidence>
<protein>
    <submittedName>
        <fullName evidence="1">Uncharacterized protein</fullName>
    </submittedName>
</protein>